<keyword evidence="1 3" id="KW-0479">Metal-binding</keyword>
<dbReference type="Proteomes" id="UP000190339">
    <property type="component" value="Unassembled WGS sequence"/>
</dbReference>
<proteinExistence type="predicted"/>
<evidence type="ECO:0000256" key="3">
    <source>
        <dbReference type="PROSITE-ProRule" id="PRU00433"/>
    </source>
</evidence>
<evidence type="ECO:0000259" key="4">
    <source>
        <dbReference type="PROSITE" id="PS51007"/>
    </source>
</evidence>
<dbReference type="STRING" id="561365.SAMN05660866_00065"/>
<reference evidence="6" key="1">
    <citation type="submission" date="2017-02" db="EMBL/GenBank/DDBJ databases">
        <authorList>
            <person name="Varghese N."/>
            <person name="Submissions S."/>
        </authorList>
    </citation>
    <scope>NUCLEOTIDE SEQUENCE [LARGE SCALE GENOMIC DNA]</scope>
    <source>
        <strain evidence="6">DSM 23546</strain>
    </source>
</reference>
<dbReference type="OrthoDB" id="656942at2"/>
<evidence type="ECO:0000256" key="2">
    <source>
        <dbReference type="ARBA" id="ARBA00023004"/>
    </source>
</evidence>
<dbReference type="EMBL" id="FUYL01000001">
    <property type="protein sequence ID" value="SKB24773.1"/>
    <property type="molecule type" value="Genomic_DNA"/>
</dbReference>
<dbReference type="RefSeq" id="WP_079510412.1">
    <property type="nucleotide sequence ID" value="NZ_FUYL01000001.1"/>
</dbReference>
<name>A0A1T4ZR38_9FLAO</name>
<gene>
    <name evidence="5" type="ORF">SAMN05660866_00065</name>
</gene>
<dbReference type="SUPFAM" id="SSF48695">
    <property type="entry name" value="Multiheme cytochromes"/>
    <property type="match status" value="1"/>
</dbReference>
<sequence>MNLKTWFVFLMISIVGVLLALANTPTIFEYHLLENQQSEINKSDEAFNKMMDVLTHQRCMNCHPNDNIPKQGNDRRPHYFGMARGEDDKGFQATNCNTCHNSENNTYSGVPGAPHWSLAPASMGWEGLTRSQIAERLVDKNANGQRSFDELLKHMTEDELVLWAWTPGIDPNGQEREVPPVSKEEFKNAVEYWLDNGAVIPTK</sequence>
<evidence type="ECO:0000256" key="1">
    <source>
        <dbReference type="ARBA" id="ARBA00022723"/>
    </source>
</evidence>
<keyword evidence="3" id="KW-0349">Heme</keyword>
<dbReference type="AlphaFoldDB" id="A0A1T4ZR38"/>
<keyword evidence="6" id="KW-1185">Reference proteome</keyword>
<feature type="domain" description="Cytochrome c" evidence="4">
    <location>
        <begin position="38"/>
        <end position="197"/>
    </location>
</feature>
<dbReference type="InterPro" id="IPR009056">
    <property type="entry name" value="Cyt_c-like_dom"/>
</dbReference>
<dbReference type="GO" id="GO:0009055">
    <property type="term" value="F:electron transfer activity"/>
    <property type="evidence" value="ECO:0007669"/>
    <property type="project" value="InterPro"/>
</dbReference>
<accession>A0A1T4ZR38</accession>
<keyword evidence="2 3" id="KW-0408">Iron</keyword>
<dbReference type="PROSITE" id="PS51007">
    <property type="entry name" value="CYTC"/>
    <property type="match status" value="1"/>
</dbReference>
<dbReference type="GO" id="GO:0020037">
    <property type="term" value="F:heme binding"/>
    <property type="evidence" value="ECO:0007669"/>
    <property type="project" value="InterPro"/>
</dbReference>
<organism evidence="5 6">
    <name type="scientific">Maribacter arcticus</name>
    <dbReference type="NCBI Taxonomy" id="561365"/>
    <lineage>
        <taxon>Bacteria</taxon>
        <taxon>Pseudomonadati</taxon>
        <taxon>Bacteroidota</taxon>
        <taxon>Flavobacteriia</taxon>
        <taxon>Flavobacteriales</taxon>
        <taxon>Flavobacteriaceae</taxon>
        <taxon>Maribacter</taxon>
    </lineage>
</organism>
<dbReference type="GO" id="GO:0046872">
    <property type="term" value="F:metal ion binding"/>
    <property type="evidence" value="ECO:0007669"/>
    <property type="project" value="UniProtKB-KW"/>
</dbReference>
<protein>
    <recommendedName>
        <fullName evidence="4">Cytochrome c domain-containing protein</fullName>
    </recommendedName>
</protein>
<evidence type="ECO:0000313" key="5">
    <source>
        <dbReference type="EMBL" id="SKB24773.1"/>
    </source>
</evidence>
<evidence type="ECO:0000313" key="6">
    <source>
        <dbReference type="Proteomes" id="UP000190339"/>
    </source>
</evidence>
<dbReference type="InterPro" id="IPR036280">
    <property type="entry name" value="Multihaem_cyt_sf"/>
</dbReference>